<dbReference type="InterPro" id="IPR038268">
    <property type="entry name" value="RHH_sf"/>
</dbReference>
<dbReference type="Gene3D" id="1.10.3990.20">
    <property type="entry name" value="protein bp1543"/>
    <property type="match status" value="1"/>
</dbReference>
<comment type="caution">
    <text evidence="2">The sequence shown here is derived from an EMBL/GenBank/DDBJ whole genome shotgun (WGS) entry which is preliminary data.</text>
</comment>
<accession>A0ABV7MFP8</accession>
<keyword evidence="3" id="KW-1185">Reference proteome</keyword>
<name>A0ABV7MFP8_9PROT</name>
<proteinExistence type="predicted"/>
<evidence type="ECO:0000259" key="1">
    <source>
        <dbReference type="Pfam" id="PF13467"/>
    </source>
</evidence>
<dbReference type="Proteomes" id="UP001595607">
    <property type="component" value="Unassembled WGS sequence"/>
</dbReference>
<sequence length="79" mass="8773">MTETDLARFQKRSVSLSGHRTSVSLERAFWAVLEAAAKRRDLSLAGLIGEIDRARAEDQNLASALRLFALKEAQGRHAH</sequence>
<dbReference type="InterPro" id="IPR027373">
    <property type="entry name" value="RHH_dom"/>
</dbReference>
<feature type="domain" description="Ribbon-helix-helix" evidence="1">
    <location>
        <begin position="10"/>
        <end position="72"/>
    </location>
</feature>
<evidence type="ECO:0000313" key="3">
    <source>
        <dbReference type="Proteomes" id="UP001595607"/>
    </source>
</evidence>
<dbReference type="EMBL" id="JBHRVA010000003">
    <property type="protein sequence ID" value="MFC3303570.1"/>
    <property type="molecule type" value="Genomic_DNA"/>
</dbReference>
<reference evidence="3" key="1">
    <citation type="journal article" date="2019" name="Int. J. Syst. Evol. Microbiol.">
        <title>The Global Catalogue of Microorganisms (GCM) 10K type strain sequencing project: providing services to taxonomists for standard genome sequencing and annotation.</title>
        <authorList>
            <consortium name="The Broad Institute Genomics Platform"/>
            <consortium name="The Broad Institute Genome Sequencing Center for Infectious Disease"/>
            <person name="Wu L."/>
            <person name="Ma J."/>
        </authorList>
    </citation>
    <scope>NUCLEOTIDE SEQUENCE [LARGE SCALE GENOMIC DNA]</scope>
    <source>
        <strain evidence="3">KCTC 22245</strain>
    </source>
</reference>
<dbReference type="RefSeq" id="WP_378993140.1">
    <property type="nucleotide sequence ID" value="NZ_JBHRVA010000003.1"/>
</dbReference>
<gene>
    <name evidence="2" type="ORF">ACFONP_12600</name>
</gene>
<organism evidence="2 3">
    <name type="scientific">Parvularcula lutaonensis</name>
    <dbReference type="NCBI Taxonomy" id="491923"/>
    <lineage>
        <taxon>Bacteria</taxon>
        <taxon>Pseudomonadati</taxon>
        <taxon>Pseudomonadota</taxon>
        <taxon>Alphaproteobacteria</taxon>
        <taxon>Parvularculales</taxon>
        <taxon>Parvularculaceae</taxon>
        <taxon>Parvularcula</taxon>
    </lineage>
</organism>
<dbReference type="Pfam" id="PF13467">
    <property type="entry name" value="RHH_4"/>
    <property type="match status" value="1"/>
</dbReference>
<evidence type="ECO:0000313" key="2">
    <source>
        <dbReference type="EMBL" id="MFC3303570.1"/>
    </source>
</evidence>
<protein>
    <submittedName>
        <fullName evidence="2">Ribbon-helix-helix domain-containing protein</fullName>
    </submittedName>
</protein>